<dbReference type="GO" id="GO:0005829">
    <property type="term" value="C:cytosol"/>
    <property type="evidence" value="ECO:0007669"/>
    <property type="project" value="TreeGrafter"/>
</dbReference>
<dbReference type="PANTHER" id="PTHR21089">
    <property type="entry name" value="SHIKIMATE DEHYDROGENASE"/>
    <property type="match status" value="1"/>
</dbReference>
<name>A0A4U0NZU9_9SPHI</name>
<dbReference type="InterPro" id="IPR046346">
    <property type="entry name" value="Aminoacid_DH-like_N_sf"/>
</dbReference>
<evidence type="ECO:0000256" key="2">
    <source>
        <dbReference type="ARBA" id="ARBA00023002"/>
    </source>
</evidence>
<dbReference type="AlphaFoldDB" id="A0A4U0NZU9"/>
<accession>A0A4U0NZU9</accession>
<dbReference type="Proteomes" id="UP000306808">
    <property type="component" value="Unassembled WGS sequence"/>
</dbReference>
<keyword evidence="2" id="KW-0560">Oxidoreductase</keyword>
<dbReference type="EMBL" id="SUME01000005">
    <property type="protein sequence ID" value="TJZ59752.1"/>
    <property type="molecule type" value="Genomic_DNA"/>
</dbReference>
<keyword evidence="3" id="KW-0028">Amino-acid biosynthesis</keyword>
<evidence type="ECO:0000259" key="4">
    <source>
        <dbReference type="Pfam" id="PF08501"/>
    </source>
</evidence>
<evidence type="ECO:0000256" key="3">
    <source>
        <dbReference type="ARBA" id="ARBA00023141"/>
    </source>
</evidence>
<dbReference type="InterPro" id="IPR013708">
    <property type="entry name" value="Shikimate_DH-bd_N"/>
</dbReference>
<keyword evidence="6" id="KW-1185">Reference proteome</keyword>
<dbReference type="GO" id="GO:0019632">
    <property type="term" value="P:shikimate metabolic process"/>
    <property type="evidence" value="ECO:0007669"/>
    <property type="project" value="TreeGrafter"/>
</dbReference>
<evidence type="ECO:0000256" key="1">
    <source>
        <dbReference type="ARBA" id="ARBA00004871"/>
    </source>
</evidence>
<organism evidence="5 6">
    <name type="scientific">Sphingobacterium olei</name>
    <dbReference type="NCBI Taxonomy" id="2571155"/>
    <lineage>
        <taxon>Bacteria</taxon>
        <taxon>Pseudomonadati</taxon>
        <taxon>Bacteroidota</taxon>
        <taxon>Sphingobacteriia</taxon>
        <taxon>Sphingobacteriales</taxon>
        <taxon>Sphingobacteriaceae</taxon>
        <taxon>Sphingobacterium</taxon>
    </lineage>
</organism>
<protein>
    <submittedName>
        <fullName evidence="5">Shikimate dehydrogenase</fullName>
    </submittedName>
</protein>
<comment type="caution">
    <text evidence="5">The sequence shown here is derived from an EMBL/GenBank/DDBJ whole genome shotgun (WGS) entry which is preliminary data.</text>
</comment>
<evidence type="ECO:0000313" key="5">
    <source>
        <dbReference type="EMBL" id="TJZ59752.1"/>
    </source>
</evidence>
<reference evidence="5 6" key="1">
    <citation type="submission" date="2019-04" db="EMBL/GenBank/DDBJ databases">
        <title>Sphingobacterium olei sp. nov., isolated from oil-contaminated soil.</title>
        <authorList>
            <person name="Liu B."/>
        </authorList>
    </citation>
    <scope>NUCLEOTIDE SEQUENCE [LARGE SCALE GENOMIC DNA]</scope>
    <source>
        <strain evidence="5 6">HAL-9</strain>
    </source>
</reference>
<dbReference type="SUPFAM" id="SSF51735">
    <property type="entry name" value="NAD(P)-binding Rossmann-fold domains"/>
    <property type="match status" value="1"/>
</dbReference>
<dbReference type="CDD" id="cd01065">
    <property type="entry name" value="NAD_bind_Shikimate_DH"/>
    <property type="match status" value="1"/>
</dbReference>
<keyword evidence="3" id="KW-0057">Aromatic amino acid biosynthesis</keyword>
<comment type="pathway">
    <text evidence="1">Metabolic intermediate biosynthesis; chorismate biosynthesis; chorismate from D-erythrose 4-phosphate and phosphoenolpyruvate: step 4/7.</text>
</comment>
<dbReference type="Gene3D" id="3.40.50.10860">
    <property type="entry name" value="Leucine Dehydrogenase, chain A, domain 1"/>
    <property type="match status" value="1"/>
</dbReference>
<dbReference type="RefSeq" id="WP_136901694.1">
    <property type="nucleotide sequence ID" value="NZ_SUME01000005.1"/>
</dbReference>
<dbReference type="InterPro" id="IPR022893">
    <property type="entry name" value="Shikimate_DH_fam"/>
</dbReference>
<dbReference type="GO" id="GO:0009423">
    <property type="term" value="P:chorismate biosynthetic process"/>
    <property type="evidence" value="ECO:0007669"/>
    <property type="project" value="TreeGrafter"/>
</dbReference>
<dbReference type="Pfam" id="PF08501">
    <property type="entry name" value="Shikimate_dh_N"/>
    <property type="match status" value="1"/>
</dbReference>
<dbReference type="InterPro" id="IPR036291">
    <property type="entry name" value="NAD(P)-bd_dom_sf"/>
</dbReference>
<dbReference type="GO" id="GO:0050661">
    <property type="term" value="F:NADP binding"/>
    <property type="evidence" value="ECO:0007669"/>
    <property type="project" value="TreeGrafter"/>
</dbReference>
<sequence length="249" mass="28841">MKKLGLIGYPLGHSFSKKYYLQKFENEHIEDINYDLYAIEDIQNFQHLYRHDISFYGFNVTIPHKLTVMQFINELSAEAQEINAVNCIKIRREGDNIYLKGFNTDAFGFEESLKPLLKPIHQQALVLGNGGAAKAIIYTLKKLNIPYLIVSRTKENGDLTYEELKQIDLKDYQIIINCSPVGTFPHVQDAPDINYEQLSTDHLLYDLIYNPAETLFLQKGKERGAVIKNGHEMLILQAEKNWEIWNNEE</sequence>
<proteinExistence type="predicted"/>
<dbReference type="Gene3D" id="3.40.50.720">
    <property type="entry name" value="NAD(P)-binding Rossmann-like Domain"/>
    <property type="match status" value="1"/>
</dbReference>
<dbReference type="SUPFAM" id="SSF53223">
    <property type="entry name" value="Aminoacid dehydrogenase-like, N-terminal domain"/>
    <property type="match status" value="1"/>
</dbReference>
<dbReference type="GO" id="GO:0009073">
    <property type="term" value="P:aromatic amino acid family biosynthetic process"/>
    <property type="evidence" value="ECO:0007669"/>
    <property type="project" value="UniProtKB-KW"/>
</dbReference>
<dbReference type="GO" id="GO:0004764">
    <property type="term" value="F:shikimate 3-dehydrogenase (NADP+) activity"/>
    <property type="evidence" value="ECO:0007669"/>
    <property type="project" value="InterPro"/>
</dbReference>
<dbReference type="PANTHER" id="PTHR21089:SF1">
    <property type="entry name" value="BIFUNCTIONAL 3-DEHYDROQUINATE DEHYDRATASE_SHIKIMATE DEHYDROGENASE, CHLOROPLASTIC"/>
    <property type="match status" value="1"/>
</dbReference>
<dbReference type="OrthoDB" id="9792692at2"/>
<feature type="domain" description="Shikimate dehydrogenase substrate binding N-terminal" evidence="4">
    <location>
        <begin position="6"/>
        <end position="88"/>
    </location>
</feature>
<gene>
    <name evidence="5" type="ORF">FAZ15_12685</name>
</gene>
<evidence type="ECO:0000313" key="6">
    <source>
        <dbReference type="Proteomes" id="UP000306808"/>
    </source>
</evidence>